<keyword evidence="4 5" id="KW-0472">Membrane</keyword>
<evidence type="ECO:0000256" key="3">
    <source>
        <dbReference type="ARBA" id="ARBA00022989"/>
    </source>
</evidence>
<keyword evidence="8" id="KW-1185">Reference proteome</keyword>
<feature type="transmembrane region" description="Helical" evidence="5">
    <location>
        <begin position="219"/>
        <end position="247"/>
    </location>
</feature>
<gene>
    <name evidence="7" type="ORF">RRG08_005200</name>
</gene>
<dbReference type="EMBL" id="JAWDGP010003129">
    <property type="protein sequence ID" value="KAK3777137.1"/>
    <property type="molecule type" value="Genomic_DNA"/>
</dbReference>
<evidence type="ECO:0000256" key="1">
    <source>
        <dbReference type="ARBA" id="ARBA00004370"/>
    </source>
</evidence>
<dbReference type="PRINTS" id="PR00237">
    <property type="entry name" value="GPCRRHODOPSN"/>
</dbReference>
<evidence type="ECO:0000256" key="4">
    <source>
        <dbReference type="ARBA" id="ARBA00023136"/>
    </source>
</evidence>
<dbReference type="InterPro" id="IPR017452">
    <property type="entry name" value="GPCR_Rhodpsn_7TM"/>
</dbReference>
<evidence type="ECO:0000313" key="8">
    <source>
        <dbReference type="Proteomes" id="UP001283361"/>
    </source>
</evidence>
<name>A0AAE1DNS6_9GAST</name>
<dbReference type="InterPro" id="IPR000276">
    <property type="entry name" value="GPCR_Rhodpsn"/>
</dbReference>
<dbReference type="SUPFAM" id="SSF81321">
    <property type="entry name" value="Family A G protein-coupled receptor-like"/>
    <property type="match status" value="1"/>
</dbReference>
<dbReference type="GO" id="GO:0016020">
    <property type="term" value="C:membrane"/>
    <property type="evidence" value="ECO:0007669"/>
    <property type="project" value="UniProtKB-SubCell"/>
</dbReference>
<dbReference type="AlphaFoldDB" id="A0AAE1DNS6"/>
<feature type="transmembrane region" description="Helical" evidence="5">
    <location>
        <begin position="167"/>
        <end position="188"/>
    </location>
</feature>
<reference evidence="7" key="1">
    <citation type="journal article" date="2023" name="G3 (Bethesda)">
        <title>A reference genome for the long-term kleptoplast-retaining sea slug Elysia crispata morphotype clarki.</title>
        <authorList>
            <person name="Eastman K.E."/>
            <person name="Pendleton A.L."/>
            <person name="Shaikh M.A."/>
            <person name="Suttiyut T."/>
            <person name="Ogas R."/>
            <person name="Tomko P."/>
            <person name="Gavelis G."/>
            <person name="Widhalm J.R."/>
            <person name="Wisecaver J.H."/>
        </authorList>
    </citation>
    <scope>NUCLEOTIDE SEQUENCE</scope>
    <source>
        <strain evidence="7">ECLA1</strain>
    </source>
</reference>
<feature type="transmembrane region" description="Helical" evidence="5">
    <location>
        <begin position="48"/>
        <end position="71"/>
    </location>
</feature>
<comment type="caution">
    <text evidence="7">The sequence shown here is derived from an EMBL/GenBank/DDBJ whole genome shotgun (WGS) entry which is preliminary data.</text>
</comment>
<feature type="transmembrane region" description="Helical" evidence="5">
    <location>
        <begin position="135"/>
        <end position="155"/>
    </location>
</feature>
<protein>
    <recommendedName>
        <fullName evidence="6">G-protein coupled receptors family 1 profile domain-containing protein</fullName>
    </recommendedName>
</protein>
<dbReference type="Proteomes" id="UP001283361">
    <property type="component" value="Unassembled WGS sequence"/>
</dbReference>
<dbReference type="PROSITE" id="PS50262">
    <property type="entry name" value="G_PROTEIN_RECEP_F1_2"/>
    <property type="match status" value="1"/>
</dbReference>
<accession>A0AAE1DNS6</accession>
<evidence type="ECO:0000256" key="5">
    <source>
        <dbReference type="SAM" id="Phobius"/>
    </source>
</evidence>
<proteinExistence type="predicted"/>
<comment type="subcellular location">
    <subcellularLocation>
        <location evidence="1">Membrane</location>
    </subcellularLocation>
</comment>
<dbReference type="InterPro" id="IPR052954">
    <property type="entry name" value="GPCR-Ligand_Int"/>
</dbReference>
<feature type="transmembrane region" description="Helical" evidence="5">
    <location>
        <begin position="290"/>
        <end position="310"/>
    </location>
</feature>
<feature type="transmembrane region" description="Helical" evidence="5">
    <location>
        <begin position="83"/>
        <end position="102"/>
    </location>
</feature>
<dbReference type="Gene3D" id="1.20.1070.10">
    <property type="entry name" value="Rhodopsin 7-helix transmembrane proteins"/>
    <property type="match status" value="1"/>
</dbReference>
<feature type="domain" description="G-protein coupled receptors family 1 profile" evidence="6">
    <location>
        <begin position="62"/>
        <end position="353"/>
    </location>
</feature>
<dbReference type="GO" id="GO:0004930">
    <property type="term" value="F:G protein-coupled receptor activity"/>
    <property type="evidence" value="ECO:0007669"/>
    <property type="project" value="InterPro"/>
</dbReference>
<keyword evidence="2 5" id="KW-0812">Transmembrane</keyword>
<evidence type="ECO:0000259" key="6">
    <source>
        <dbReference type="PROSITE" id="PS50262"/>
    </source>
</evidence>
<evidence type="ECO:0000313" key="7">
    <source>
        <dbReference type="EMBL" id="KAK3777137.1"/>
    </source>
</evidence>
<organism evidence="7 8">
    <name type="scientific">Elysia crispata</name>
    <name type="common">lettuce slug</name>
    <dbReference type="NCBI Taxonomy" id="231223"/>
    <lineage>
        <taxon>Eukaryota</taxon>
        <taxon>Metazoa</taxon>
        <taxon>Spiralia</taxon>
        <taxon>Lophotrochozoa</taxon>
        <taxon>Mollusca</taxon>
        <taxon>Gastropoda</taxon>
        <taxon>Heterobranchia</taxon>
        <taxon>Euthyneura</taxon>
        <taxon>Panpulmonata</taxon>
        <taxon>Sacoglossa</taxon>
        <taxon>Placobranchoidea</taxon>
        <taxon>Plakobranchidae</taxon>
        <taxon>Elysia</taxon>
    </lineage>
</organism>
<evidence type="ECO:0000256" key="2">
    <source>
        <dbReference type="ARBA" id="ARBA00022692"/>
    </source>
</evidence>
<dbReference type="PANTHER" id="PTHR46641">
    <property type="entry name" value="FMRFAMIDE RECEPTOR-RELATED"/>
    <property type="match status" value="1"/>
</dbReference>
<dbReference type="Pfam" id="PF00001">
    <property type="entry name" value="7tm_1"/>
    <property type="match status" value="1"/>
</dbReference>
<sequence length="372" mass="41557">MSNSAHLDVSDMISNISLEPGLPDDVINQPNLRDLISSTKFLLLMECLTYAIFSVGFVGIIGNTLIIITFCKVGFSDSINMSYLAMAVSDMGCVASIVWSGLCWNSNFFDSVIAIEAREVVLPTGGFSNIAFGKITAMITAFISLERCMCVVFPLKVKTLITRKRTVYFIVLNYVLHMFPAALVYIVIRFEWKFSEQRNRTVLGLKYMHNPNQRALTDFIWLFYSLPLQFIPLITVVICTIFLVIALNGSAQWRKAYSQTTTKEGQNSNEIGISKGTAAKRRTRSKEGRIGKTVTIIAIVFIVCSSPATINYAVTRAEPEYRASEQYRKLNLFVSGSVACVNAVNSSVNIFIYYNMSSKFKLALKKLLCLVN</sequence>
<feature type="transmembrane region" description="Helical" evidence="5">
    <location>
        <begin position="330"/>
        <end position="356"/>
    </location>
</feature>
<keyword evidence="3 5" id="KW-1133">Transmembrane helix</keyword>